<keyword evidence="5 7" id="KW-1133">Transmembrane helix</keyword>
<accession>A0AA39CIH6</accession>
<name>A0AA39CIH6_9EURO</name>
<dbReference type="EMBL" id="JAPDRN010000247">
    <property type="protein sequence ID" value="KAJ9610124.1"/>
    <property type="molecule type" value="Genomic_DNA"/>
</dbReference>
<sequence length="679" mass="74441">MIHSLRVVQLATVNTYTLKYAVLVMVGRWHDFAYAAARRQETAGNKSKGNHKLGGHAIAGKAEKLIWGKPEKGDGIGQSTVAAHRRRAAVRTSTNSQSFSWLARTKSLYKSPKVPRLKDATKHHQETPISYLGLRKSDTMDSRDTAATPSGSKIRTILICCFVMCGSLLFGIDSGELGGFQAMVRSAPYVPYHLAVLTTESFLKDYGYFDEESDSYNIRTRIQTSLNAVLLVGAIVASISAGPIGTKYGRRVGLIWMGIIAVVGVVFQISVPHVWGLLLGRFFAGAGIGYASNFVPIYQAEVAPTQMRGMMIALYQTGINIGQLIGSCINQGTYKMSTRWAYRIPLITQLVFPTILIVFASFFPESPRWLLSVGKVEESARSIRRLRGKTYPEHQIHADVDDIAKHIRLEKELEGSGSFLDAFRGSDMRRTHIACGLLLWQVLSGISFINGYGTYFYAVSGISNAFVVSIISQVCQLAGIIIMFPSVHFLGRRTILLWGAAAETVCMFTFAIVGTVAPNSVAAARSLVAFSCLYAFFFTWSWGPVAWIVASEIGSNVMRSRTQALGSAVSWAGTLLIAVVLPYLINPTAADLGAKVGFIFGVTCLLGFIWALFFLPETKGRSLEQLDELFLNGVSVKEFSTYQCHGHVEYERHGVVTTAELNEDTKEVAAIHTEDSKTP</sequence>
<proteinExistence type="inferred from homology"/>
<feature type="transmembrane region" description="Helical" evidence="7">
    <location>
        <begin position="433"/>
        <end position="453"/>
    </location>
</feature>
<comment type="subcellular location">
    <subcellularLocation>
        <location evidence="1">Membrane</location>
        <topology evidence="1">Multi-pass membrane protein</topology>
    </subcellularLocation>
</comment>
<feature type="transmembrane region" description="Helical" evidence="7">
    <location>
        <begin position="277"/>
        <end position="300"/>
    </location>
</feature>
<feature type="domain" description="Major facilitator superfamily (MFS) profile" evidence="8">
    <location>
        <begin position="159"/>
        <end position="619"/>
    </location>
</feature>
<dbReference type="InterPro" id="IPR003663">
    <property type="entry name" value="Sugar/inositol_transpt"/>
</dbReference>
<dbReference type="PANTHER" id="PTHR48022">
    <property type="entry name" value="PLASTIDIC GLUCOSE TRANSPORTER 4"/>
    <property type="match status" value="1"/>
</dbReference>
<feature type="transmembrane region" description="Helical" evidence="7">
    <location>
        <begin position="340"/>
        <end position="363"/>
    </location>
</feature>
<feature type="transmembrane region" description="Helical" evidence="7">
    <location>
        <begin position="226"/>
        <end position="245"/>
    </location>
</feature>
<dbReference type="Proteomes" id="UP001172681">
    <property type="component" value="Unassembled WGS sequence"/>
</dbReference>
<evidence type="ECO:0000313" key="9">
    <source>
        <dbReference type="EMBL" id="KAJ9610124.1"/>
    </source>
</evidence>
<organism evidence="9 10">
    <name type="scientific">Knufia peltigerae</name>
    <dbReference type="NCBI Taxonomy" id="1002370"/>
    <lineage>
        <taxon>Eukaryota</taxon>
        <taxon>Fungi</taxon>
        <taxon>Dikarya</taxon>
        <taxon>Ascomycota</taxon>
        <taxon>Pezizomycotina</taxon>
        <taxon>Eurotiomycetes</taxon>
        <taxon>Chaetothyriomycetidae</taxon>
        <taxon>Chaetothyriales</taxon>
        <taxon>Trichomeriaceae</taxon>
        <taxon>Knufia</taxon>
    </lineage>
</organism>
<gene>
    <name evidence="9" type="ORF">H2204_015458</name>
</gene>
<dbReference type="SUPFAM" id="SSF103473">
    <property type="entry name" value="MFS general substrate transporter"/>
    <property type="match status" value="1"/>
</dbReference>
<dbReference type="InterPro" id="IPR005829">
    <property type="entry name" value="Sugar_transporter_CS"/>
</dbReference>
<feature type="transmembrane region" description="Helical" evidence="7">
    <location>
        <begin position="252"/>
        <end position="271"/>
    </location>
</feature>
<evidence type="ECO:0000256" key="6">
    <source>
        <dbReference type="ARBA" id="ARBA00023136"/>
    </source>
</evidence>
<dbReference type="GO" id="GO:0005351">
    <property type="term" value="F:carbohydrate:proton symporter activity"/>
    <property type="evidence" value="ECO:0007669"/>
    <property type="project" value="TreeGrafter"/>
</dbReference>
<dbReference type="InterPro" id="IPR005828">
    <property type="entry name" value="MFS_sugar_transport-like"/>
</dbReference>
<dbReference type="GO" id="GO:0016020">
    <property type="term" value="C:membrane"/>
    <property type="evidence" value="ECO:0007669"/>
    <property type="project" value="UniProtKB-SubCell"/>
</dbReference>
<keyword evidence="10" id="KW-1185">Reference proteome</keyword>
<reference evidence="9" key="1">
    <citation type="submission" date="2022-10" db="EMBL/GenBank/DDBJ databases">
        <title>Culturing micro-colonial fungi from biological soil crusts in the Mojave desert and describing Neophaeococcomyces mojavensis, and introducing the new genera and species Taxawa tesnikishii.</title>
        <authorList>
            <person name="Kurbessoian T."/>
            <person name="Stajich J.E."/>
        </authorList>
    </citation>
    <scope>NUCLEOTIDE SEQUENCE</scope>
    <source>
        <strain evidence="9">TK_35</strain>
    </source>
</reference>
<feature type="transmembrane region" description="Helical" evidence="7">
    <location>
        <begin position="465"/>
        <end position="484"/>
    </location>
</feature>
<evidence type="ECO:0000256" key="2">
    <source>
        <dbReference type="ARBA" id="ARBA00010992"/>
    </source>
</evidence>
<dbReference type="PROSITE" id="PS50850">
    <property type="entry name" value="MFS"/>
    <property type="match status" value="1"/>
</dbReference>
<keyword evidence="6 7" id="KW-0472">Membrane</keyword>
<keyword evidence="4 7" id="KW-0812">Transmembrane</keyword>
<feature type="transmembrane region" description="Helical" evidence="7">
    <location>
        <begin position="562"/>
        <end position="585"/>
    </location>
</feature>
<dbReference type="PANTHER" id="PTHR48022:SF77">
    <property type="entry name" value="MAJOR FACILITATOR SUPERFAMILY (MFS) PROFILE DOMAIN-CONTAINING PROTEIN"/>
    <property type="match status" value="1"/>
</dbReference>
<dbReference type="PROSITE" id="PS00217">
    <property type="entry name" value="SUGAR_TRANSPORT_2"/>
    <property type="match status" value="1"/>
</dbReference>
<dbReference type="PRINTS" id="PR00171">
    <property type="entry name" value="SUGRTRNSPORT"/>
</dbReference>
<protein>
    <recommendedName>
        <fullName evidence="8">Major facilitator superfamily (MFS) profile domain-containing protein</fullName>
    </recommendedName>
</protein>
<evidence type="ECO:0000256" key="4">
    <source>
        <dbReference type="ARBA" id="ARBA00022692"/>
    </source>
</evidence>
<feature type="transmembrane region" description="Helical" evidence="7">
    <location>
        <begin position="528"/>
        <end position="550"/>
    </location>
</feature>
<dbReference type="InterPro" id="IPR036259">
    <property type="entry name" value="MFS_trans_sf"/>
</dbReference>
<keyword evidence="3" id="KW-0813">Transport</keyword>
<feature type="transmembrane region" description="Helical" evidence="7">
    <location>
        <begin position="597"/>
        <end position="615"/>
    </location>
</feature>
<dbReference type="InterPro" id="IPR020846">
    <property type="entry name" value="MFS_dom"/>
</dbReference>
<comment type="similarity">
    <text evidence="2">Belongs to the major facilitator superfamily. Sugar transporter (TC 2.A.1.1) family.</text>
</comment>
<evidence type="ECO:0000256" key="7">
    <source>
        <dbReference type="SAM" id="Phobius"/>
    </source>
</evidence>
<dbReference type="InterPro" id="IPR050360">
    <property type="entry name" value="MFS_Sugar_Transporters"/>
</dbReference>
<evidence type="ECO:0000256" key="1">
    <source>
        <dbReference type="ARBA" id="ARBA00004141"/>
    </source>
</evidence>
<dbReference type="Pfam" id="PF00083">
    <property type="entry name" value="Sugar_tr"/>
    <property type="match status" value="1"/>
</dbReference>
<evidence type="ECO:0000259" key="8">
    <source>
        <dbReference type="PROSITE" id="PS50850"/>
    </source>
</evidence>
<evidence type="ECO:0000256" key="5">
    <source>
        <dbReference type="ARBA" id="ARBA00022989"/>
    </source>
</evidence>
<dbReference type="FunFam" id="1.20.1250.20:FF:000078">
    <property type="entry name" value="MFS maltose transporter, putative"/>
    <property type="match status" value="1"/>
</dbReference>
<feature type="transmembrane region" description="Helical" evidence="7">
    <location>
        <begin position="496"/>
        <end position="516"/>
    </location>
</feature>
<dbReference type="NCBIfam" id="TIGR00879">
    <property type="entry name" value="SP"/>
    <property type="match status" value="1"/>
</dbReference>
<evidence type="ECO:0000313" key="10">
    <source>
        <dbReference type="Proteomes" id="UP001172681"/>
    </source>
</evidence>
<evidence type="ECO:0000256" key="3">
    <source>
        <dbReference type="ARBA" id="ARBA00022448"/>
    </source>
</evidence>
<dbReference type="Gene3D" id="1.20.1250.20">
    <property type="entry name" value="MFS general substrate transporter like domains"/>
    <property type="match status" value="1"/>
</dbReference>
<dbReference type="AlphaFoldDB" id="A0AA39CIH6"/>
<comment type="caution">
    <text evidence="9">The sequence shown here is derived from an EMBL/GenBank/DDBJ whole genome shotgun (WGS) entry which is preliminary data.</text>
</comment>